<evidence type="ECO:0000313" key="2">
    <source>
        <dbReference type="Proteomes" id="UP000324351"/>
    </source>
</evidence>
<reference evidence="1 2" key="2">
    <citation type="submission" date="2019-09" db="EMBL/GenBank/DDBJ databases">
        <authorList>
            <person name="Jin C."/>
        </authorList>
    </citation>
    <scope>NUCLEOTIDE SEQUENCE [LARGE SCALE GENOMIC DNA]</scope>
    <source>
        <strain evidence="1 2">BN140041</strain>
    </source>
</reference>
<reference evidence="1 2" key="1">
    <citation type="submission" date="2019-09" db="EMBL/GenBank/DDBJ databases">
        <title>Nocardioides panacisoli sp. nov., isolated from the soil of a ginseng field.</title>
        <authorList>
            <person name="Cho C."/>
        </authorList>
    </citation>
    <scope>NUCLEOTIDE SEQUENCE [LARGE SCALE GENOMIC DNA]</scope>
    <source>
        <strain evidence="1 2">BN140041</strain>
    </source>
</reference>
<protein>
    <submittedName>
        <fullName evidence="1">Uncharacterized protein</fullName>
    </submittedName>
</protein>
<proteinExistence type="predicted"/>
<organism evidence="1 2">
    <name type="scientific">Nocardioides antri</name>
    <dbReference type="NCBI Taxonomy" id="2607659"/>
    <lineage>
        <taxon>Bacteria</taxon>
        <taxon>Bacillati</taxon>
        <taxon>Actinomycetota</taxon>
        <taxon>Actinomycetes</taxon>
        <taxon>Propionibacteriales</taxon>
        <taxon>Nocardioidaceae</taxon>
        <taxon>Nocardioides</taxon>
    </lineage>
</organism>
<keyword evidence="2" id="KW-1185">Reference proteome</keyword>
<sequence>MQRGAIRALELEAEIREHRTVRATLEAKTRARELIEEAGLASGDDASAEALAALPYTADGRLHEEAFHALIDHLQWKHQAPARVLRLATTGAD</sequence>
<gene>
    <name evidence="1" type="ORF">F0U47_13745</name>
</gene>
<name>A0A5B1M131_9ACTN</name>
<dbReference type="AlphaFoldDB" id="A0A5B1M131"/>
<dbReference type="RefSeq" id="WP_149751043.1">
    <property type="nucleotide sequence ID" value="NZ_VUJW01000008.1"/>
</dbReference>
<evidence type="ECO:0000313" key="1">
    <source>
        <dbReference type="EMBL" id="KAA1426461.1"/>
    </source>
</evidence>
<accession>A0A5B1M131</accession>
<dbReference type="EMBL" id="VUJW01000008">
    <property type="protein sequence ID" value="KAA1426461.1"/>
    <property type="molecule type" value="Genomic_DNA"/>
</dbReference>
<dbReference type="Proteomes" id="UP000324351">
    <property type="component" value="Unassembled WGS sequence"/>
</dbReference>
<comment type="caution">
    <text evidence="1">The sequence shown here is derived from an EMBL/GenBank/DDBJ whole genome shotgun (WGS) entry which is preliminary data.</text>
</comment>